<dbReference type="PANTHER" id="PTHR12110:SF21">
    <property type="entry name" value="XYLOSE ISOMERASE-LIKE TIM BARREL DOMAIN-CONTAINING PROTEIN"/>
    <property type="match status" value="1"/>
</dbReference>
<accession>A0A0E9NE08</accession>
<dbReference type="Pfam" id="PF00903">
    <property type="entry name" value="Glyoxalase"/>
    <property type="match status" value="1"/>
</dbReference>
<name>A0A0E9NE08_SAICN</name>
<dbReference type="OMA" id="ENDSFWA"/>
<dbReference type="Pfam" id="PF01261">
    <property type="entry name" value="AP_endonuc_2"/>
    <property type="match status" value="1"/>
</dbReference>
<dbReference type="Gene3D" id="3.20.20.70">
    <property type="entry name" value="Aldolase class I"/>
    <property type="match status" value="1"/>
</dbReference>
<dbReference type="InterPro" id="IPR037523">
    <property type="entry name" value="VOC_core"/>
</dbReference>
<comment type="caution">
    <text evidence="4">The sequence shown here is derived from an EMBL/GenBank/DDBJ whole genome shotgun (WGS) entry which is preliminary data.</text>
</comment>
<evidence type="ECO:0000313" key="5">
    <source>
        <dbReference type="Proteomes" id="UP000033140"/>
    </source>
</evidence>
<sequence>MPPGALTTKQTRTSPSPAPPYTPSLSTSSLSGTLAEKIRAASTAGFPSLEIFEPDLLSSPLSLSQVRALCEENGIKITLYQPFRDLEGTGDLARQMKRLEGKLGLMRELGCDTILVCANATAEARNDFDEWVGELRQAAELAHEYGCRIAYEALAWSTHVNHWRQSWEVAKAVNHPAFGICLDTFHIYALDDNVDDLARLVPAEKIFYVQYADAPRLKIDVIQWARHHRLFPYQGAFPIEDFARQLVKVGYEGPWSLEIFNDGFRASPPVGVARDGMRGLLMLMESTKKDSKVLPPMPEVRGVEFVEFAADNAAAPKLAATFAALGFAPSMTHKTKSVSAFAPAGVGAEEGRKTKLLINTEPESFAQNWFHNRGCGPCAIAIRVSSVTAVIDRAAALGYEIVRQEKVGEGEARLTAVLAPDGSLVYFVDEECGFWKEDFDGALIEEEERDAGVSLDHLAHAVSPVALPAHTTFYRSLLGCTPSSTVHELTDPYGTTKSSAFVGGVGDCLRFPINISDARGTLTGRIAEAGGGVHHIALSVRDIFAYVDEVRARGSETQQTMLLGVPSHYYEDLAMKFDLAPAFVQKLRESQVMYDRDAEGEYLQCFSGQFDDQGFFFEIVQRIGRYEQFGAVNAPVRTSILQERRALRKKVEKVIGAESAIVSAMGKLQLNGAAKKGRVIVVLCDDGKESVWAMFSGVLGVERKVAVISSAEDYKTAIESNHQDGTTVVYGMTWETAHVLQRDISVAKPKSVFLVNTVCADSETPQDKFVGDACDYEFYYAEGCSQNLVRRDLARFLGFVLGDSDVHKPILAKSRTNFLALTFPDVRVALQNLDILTVGADAVELRVDLLKEPVGMGEFNPIPGLEYVGSQVMALRQRTELPIVFTLRSANEGGRFPTEADKETHQYLLKALQWGCEYVDVELRLAEDVRRNISEKKGNSKVISSYHDLTGNLRWSSADTNKRYHIARQYGDIVKMIGFANTLSDNYELEYFRTAMTSTFPAWPLLAINAGQMGQLSRVLNTFFTPTTHPLLPSAAAPGQLSAAEINGALHIIGQLPARTVYSIGNGRATPLNAFYTKFFNELGLPHHYTAIDNFSDGVVQSIVRQPEFGGATLNPPILRGHGAQPSFLRSITDAAAAIGQVDAIFPVRSPERNEVAIIGDNVTWKGIRATLLLDFSVAAFTKHPAFVLAASFKDAAPIMYALKNIGCKTVYTTGFEVPKDIAAGLIEGMDVKHLTSPEDLRTAQHPRAIISALSADKSHLAQPLLRILGTHPQTLKSKVFVDLANGPRLGDPLAVAASMGWKTFGIADVSAWTTVETLALLVSQTVPYDFVRMASGRGIY</sequence>
<dbReference type="HAMAP" id="MF_02238">
    <property type="entry name" value="DSD"/>
    <property type="match status" value="1"/>
</dbReference>
<dbReference type="PANTHER" id="PTHR12110">
    <property type="entry name" value="HYDROXYPYRUVATE ISOMERASE"/>
    <property type="match status" value="1"/>
</dbReference>
<reference evidence="4 5" key="2">
    <citation type="journal article" date="2014" name="J. Gen. Appl. Microbiol.">
        <title>The early diverging ascomycetous budding yeast Saitoella complicata has three histone deacetylases belonging to the Clr6, Hos2, and Rpd3 lineages.</title>
        <authorList>
            <person name="Nishida H."/>
            <person name="Matsumoto T."/>
            <person name="Kondo S."/>
            <person name="Hamamoto M."/>
            <person name="Yoshikawa H."/>
        </authorList>
    </citation>
    <scope>NUCLEOTIDE SEQUENCE [LARGE SCALE GENOMIC DNA]</scope>
    <source>
        <strain evidence="4 5">NRRL Y-17804</strain>
    </source>
</reference>
<dbReference type="Gene3D" id="3.20.20.150">
    <property type="entry name" value="Divalent-metal-dependent TIM barrel enzymes"/>
    <property type="match status" value="1"/>
</dbReference>
<dbReference type="SUPFAM" id="SSF54593">
    <property type="entry name" value="Glyoxalase/Bleomycin resistance protein/Dihydroxybiphenyl dioxygenase"/>
    <property type="match status" value="1"/>
</dbReference>
<dbReference type="InterPro" id="IPR001381">
    <property type="entry name" value="DHquinase_I"/>
</dbReference>
<feature type="domain" description="VOC" evidence="3">
    <location>
        <begin position="302"/>
        <end position="430"/>
    </location>
</feature>
<dbReference type="InterPro" id="IPR043700">
    <property type="entry name" value="DSD"/>
</dbReference>
<dbReference type="CDD" id="cd00502">
    <property type="entry name" value="DHQase_I"/>
    <property type="match status" value="1"/>
</dbReference>
<dbReference type="EMBL" id="BACD03000012">
    <property type="protein sequence ID" value="GAO48087.1"/>
    <property type="molecule type" value="Genomic_DNA"/>
</dbReference>
<reference evidence="4 5" key="1">
    <citation type="journal article" date="2011" name="J. Gen. Appl. Microbiol.">
        <title>Draft genome sequencing of the enigmatic yeast Saitoella complicata.</title>
        <authorList>
            <person name="Nishida H."/>
            <person name="Hamamoto M."/>
            <person name="Sugiyama J."/>
        </authorList>
    </citation>
    <scope>NUCLEOTIDE SEQUENCE [LARGE SCALE GENOMIC DNA]</scope>
    <source>
        <strain evidence="4 5">NRRL Y-17804</strain>
    </source>
</reference>
<dbReference type="InterPro" id="IPR004360">
    <property type="entry name" value="Glyas_Fos-R_dOase_dom"/>
</dbReference>
<dbReference type="SUPFAM" id="SSF51658">
    <property type="entry name" value="Xylose isomerase-like"/>
    <property type="match status" value="1"/>
</dbReference>
<dbReference type="FunFam" id="3.20.20.70:FF:000135">
    <property type="entry name" value="Pentafunctional AROM polypeptide"/>
    <property type="match status" value="1"/>
</dbReference>
<dbReference type="PROSITE" id="PS01028">
    <property type="entry name" value="DEHYDROQUINASE_I"/>
    <property type="match status" value="1"/>
</dbReference>
<dbReference type="Pfam" id="PF01487">
    <property type="entry name" value="DHquinase_I"/>
    <property type="match status" value="1"/>
</dbReference>
<evidence type="ECO:0000313" key="4">
    <source>
        <dbReference type="EMBL" id="GAO48087.1"/>
    </source>
</evidence>
<proteinExistence type="inferred from homology"/>
<protein>
    <recommendedName>
        <fullName evidence="3">VOC domain-containing protein</fullName>
    </recommendedName>
</protein>
<dbReference type="Gene3D" id="3.10.180.10">
    <property type="entry name" value="2,3-Dihydroxybiphenyl 1,2-Dioxygenase, domain 1"/>
    <property type="match status" value="2"/>
</dbReference>
<dbReference type="GO" id="GO:0046279">
    <property type="term" value="P:3,4-dihydroxybenzoate biosynthetic process"/>
    <property type="evidence" value="ECO:0007669"/>
    <property type="project" value="InterPro"/>
</dbReference>
<dbReference type="SUPFAM" id="SSF51569">
    <property type="entry name" value="Aldolase"/>
    <property type="match status" value="1"/>
</dbReference>
<dbReference type="NCBIfam" id="TIGR01093">
    <property type="entry name" value="aroD"/>
    <property type="match status" value="1"/>
</dbReference>
<dbReference type="GO" id="GO:0046565">
    <property type="term" value="F:3-dehydroshikimate dehydratase activity"/>
    <property type="evidence" value="ECO:0007669"/>
    <property type="project" value="InterPro"/>
</dbReference>
<organism evidence="4 5">
    <name type="scientific">Saitoella complicata (strain BCRC 22490 / CBS 7301 / JCM 7358 / NBRC 10748 / NRRL Y-17804)</name>
    <dbReference type="NCBI Taxonomy" id="698492"/>
    <lineage>
        <taxon>Eukaryota</taxon>
        <taxon>Fungi</taxon>
        <taxon>Dikarya</taxon>
        <taxon>Ascomycota</taxon>
        <taxon>Taphrinomycotina</taxon>
        <taxon>Taphrinomycotina incertae sedis</taxon>
        <taxon>Saitoella</taxon>
    </lineage>
</organism>
<dbReference type="Proteomes" id="UP000033140">
    <property type="component" value="Unassembled WGS sequence"/>
</dbReference>
<dbReference type="InterPro" id="IPR036237">
    <property type="entry name" value="Xyl_isomerase-like_sf"/>
</dbReference>
<dbReference type="STRING" id="698492.A0A0E9NE08"/>
<evidence type="ECO:0000256" key="2">
    <source>
        <dbReference type="SAM" id="MobiDB-lite"/>
    </source>
</evidence>
<dbReference type="PROSITE" id="PS51819">
    <property type="entry name" value="VOC"/>
    <property type="match status" value="2"/>
</dbReference>
<feature type="domain" description="VOC" evidence="3">
    <location>
        <begin position="454"/>
        <end position="608"/>
    </location>
</feature>
<dbReference type="InterPro" id="IPR050312">
    <property type="entry name" value="IolE/XylAMocC-like"/>
</dbReference>
<keyword evidence="5" id="KW-1185">Reference proteome</keyword>
<dbReference type="InterPro" id="IPR013785">
    <property type="entry name" value="Aldolase_TIM"/>
</dbReference>
<dbReference type="InterPro" id="IPR018508">
    <property type="entry name" value="3-dehydroquinate_DH_AS"/>
</dbReference>
<dbReference type="Gene3D" id="3.40.50.10860">
    <property type="entry name" value="Leucine Dehydrogenase, chain A, domain 1"/>
    <property type="match status" value="1"/>
</dbReference>
<dbReference type="Gene3D" id="3.40.50.720">
    <property type="entry name" value="NAD(P)-binding Rossmann-like Domain"/>
    <property type="match status" value="1"/>
</dbReference>
<gene>
    <name evidence="4" type="ORF">G7K_2274-t1</name>
</gene>
<keyword evidence="1" id="KW-0456">Lyase</keyword>
<dbReference type="Pfam" id="PF14696">
    <property type="entry name" value="Glyoxalase_5"/>
    <property type="match status" value="1"/>
</dbReference>
<reference evidence="4 5" key="3">
    <citation type="journal article" date="2015" name="Genome Announc.">
        <title>Draft Genome Sequence of the Archiascomycetous Yeast Saitoella complicata.</title>
        <authorList>
            <person name="Yamauchi K."/>
            <person name="Kondo S."/>
            <person name="Hamamoto M."/>
            <person name="Takahashi Y."/>
            <person name="Ogura Y."/>
            <person name="Hayashi T."/>
            <person name="Nishida H."/>
        </authorList>
    </citation>
    <scope>NUCLEOTIDE SEQUENCE [LARGE SCALE GENOMIC DNA]</scope>
    <source>
        <strain evidence="4 5">NRRL Y-17804</strain>
    </source>
</reference>
<dbReference type="InterPro" id="IPR029068">
    <property type="entry name" value="Glyas_Bleomycin-R_OHBP_Dase"/>
</dbReference>
<evidence type="ECO:0000256" key="1">
    <source>
        <dbReference type="ARBA" id="ARBA00023239"/>
    </source>
</evidence>
<dbReference type="GO" id="GO:0003855">
    <property type="term" value="F:3-dehydroquinate dehydratase activity"/>
    <property type="evidence" value="ECO:0007669"/>
    <property type="project" value="InterPro"/>
</dbReference>
<evidence type="ECO:0000259" key="3">
    <source>
        <dbReference type="PROSITE" id="PS51819"/>
    </source>
</evidence>
<dbReference type="InterPro" id="IPR013022">
    <property type="entry name" value="Xyl_isomerase-like_TIM-brl"/>
</dbReference>
<feature type="region of interest" description="Disordered" evidence="2">
    <location>
        <begin position="1"/>
        <end position="29"/>
    </location>
</feature>